<feature type="compositionally biased region" description="Basic residues" evidence="1">
    <location>
        <begin position="257"/>
        <end position="266"/>
    </location>
</feature>
<feature type="region of interest" description="Disordered" evidence="1">
    <location>
        <begin position="142"/>
        <end position="163"/>
    </location>
</feature>
<protein>
    <submittedName>
        <fullName evidence="2">Uncharacterized protein</fullName>
    </submittedName>
</protein>
<accession>A0ABD0NG38</accession>
<feature type="region of interest" description="Disordered" evidence="1">
    <location>
        <begin position="191"/>
        <end position="290"/>
    </location>
</feature>
<reference evidence="2 3" key="1">
    <citation type="submission" date="2024-05" db="EMBL/GenBank/DDBJ databases">
        <title>Genome sequencing and assembly of Indian major carp, Cirrhinus mrigala (Hamilton, 1822).</title>
        <authorList>
            <person name="Mohindra V."/>
            <person name="Chowdhury L.M."/>
            <person name="Lal K."/>
            <person name="Jena J.K."/>
        </authorList>
    </citation>
    <scope>NUCLEOTIDE SEQUENCE [LARGE SCALE GENOMIC DNA]</scope>
    <source>
        <strain evidence="2">CM1030</strain>
        <tissue evidence="2">Blood</tissue>
    </source>
</reference>
<evidence type="ECO:0000256" key="1">
    <source>
        <dbReference type="SAM" id="MobiDB-lite"/>
    </source>
</evidence>
<organism evidence="2 3">
    <name type="scientific">Cirrhinus mrigala</name>
    <name type="common">Mrigala</name>
    <dbReference type="NCBI Taxonomy" id="683832"/>
    <lineage>
        <taxon>Eukaryota</taxon>
        <taxon>Metazoa</taxon>
        <taxon>Chordata</taxon>
        <taxon>Craniata</taxon>
        <taxon>Vertebrata</taxon>
        <taxon>Euteleostomi</taxon>
        <taxon>Actinopterygii</taxon>
        <taxon>Neopterygii</taxon>
        <taxon>Teleostei</taxon>
        <taxon>Ostariophysi</taxon>
        <taxon>Cypriniformes</taxon>
        <taxon>Cyprinidae</taxon>
        <taxon>Labeoninae</taxon>
        <taxon>Labeonini</taxon>
        <taxon>Cirrhinus</taxon>
    </lineage>
</organism>
<proteinExistence type="predicted"/>
<name>A0ABD0NG38_CIRMR</name>
<sequence length="309" mass="32821">MNWGSPPVPFFPEVHEELVRTWRAPHSSRPCPSSSPLASLDGGAARGYEAVPQVERAVAVHLCLRGAATWRDRPYLPSKACKFSSALAGRTYHTAGQAATALHAMATLQVYQAKVLKHLHEKGSDQGAMEELPWFPWSGDVHHSGPGATPMADPGPDGRRRQITGGLFGDTVEDFAQQFLVVQKQTESIKHILPRRDIPTTSAGPPPLPAHRRGPPPAAAKKQPALSPAEVHDARLAARRRAARGRGVPPAFQGPVTRKRSAKRPCRQPGGGGNRSLGDDNINVPTPGGGPGAAVYSDAAVGLRPAVST</sequence>
<comment type="caution">
    <text evidence="2">The sequence shown here is derived from an EMBL/GenBank/DDBJ whole genome shotgun (WGS) entry which is preliminary data.</text>
</comment>
<evidence type="ECO:0000313" key="3">
    <source>
        <dbReference type="Proteomes" id="UP001529510"/>
    </source>
</evidence>
<dbReference type="Proteomes" id="UP001529510">
    <property type="component" value="Unassembled WGS sequence"/>
</dbReference>
<feature type="non-terminal residue" evidence="2">
    <location>
        <position position="309"/>
    </location>
</feature>
<dbReference type="AlphaFoldDB" id="A0ABD0NG38"/>
<gene>
    <name evidence="2" type="ORF">M9458_044713</name>
</gene>
<feature type="compositionally biased region" description="Low complexity" evidence="1">
    <location>
        <begin position="219"/>
        <end position="229"/>
    </location>
</feature>
<dbReference type="EMBL" id="JAMKFB020000022">
    <property type="protein sequence ID" value="KAL0160988.1"/>
    <property type="molecule type" value="Genomic_DNA"/>
</dbReference>
<keyword evidence="3" id="KW-1185">Reference proteome</keyword>
<evidence type="ECO:0000313" key="2">
    <source>
        <dbReference type="EMBL" id="KAL0160988.1"/>
    </source>
</evidence>